<accession>A0A2U2N4Y0</accession>
<feature type="domain" description="Methyl-accepting transducer" evidence="12">
    <location>
        <begin position="76"/>
        <end position="315"/>
    </location>
</feature>
<feature type="transmembrane region" description="Helical" evidence="11">
    <location>
        <begin position="9"/>
        <end position="27"/>
    </location>
</feature>
<keyword evidence="5 11" id="KW-0812">Transmembrane</keyword>
<keyword evidence="10" id="KW-0175">Coiled coil</keyword>
<evidence type="ECO:0000313" key="13">
    <source>
        <dbReference type="EMBL" id="PWG64127.1"/>
    </source>
</evidence>
<keyword evidence="8 9" id="KW-0807">Transducer</keyword>
<dbReference type="PANTHER" id="PTHR32089">
    <property type="entry name" value="METHYL-ACCEPTING CHEMOTAXIS PROTEIN MCPB"/>
    <property type="match status" value="1"/>
</dbReference>
<evidence type="ECO:0000256" key="2">
    <source>
        <dbReference type="ARBA" id="ARBA00022475"/>
    </source>
</evidence>
<dbReference type="GO" id="GO:0007165">
    <property type="term" value="P:signal transduction"/>
    <property type="evidence" value="ECO:0007669"/>
    <property type="project" value="UniProtKB-KW"/>
</dbReference>
<dbReference type="EMBL" id="QFFI01000007">
    <property type="protein sequence ID" value="PWG64127.1"/>
    <property type="molecule type" value="Genomic_DNA"/>
</dbReference>
<keyword evidence="4" id="KW-0145">Chemotaxis</keyword>
<evidence type="ECO:0000256" key="11">
    <source>
        <dbReference type="SAM" id="Phobius"/>
    </source>
</evidence>
<evidence type="ECO:0000256" key="4">
    <source>
        <dbReference type="ARBA" id="ARBA00022500"/>
    </source>
</evidence>
<evidence type="ECO:0000259" key="12">
    <source>
        <dbReference type="PROSITE" id="PS50111"/>
    </source>
</evidence>
<keyword evidence="6 11" id="KW-1133">Transmembrane helix</keyword>
<dbReference type="PANTHER" id="PTHR32089:SF39">
    <property type="entry name" value="METHYL-ACCEPTING CHEMOTAXIS PROTEIN HLYB"/>
    <property type="match status" value="1"/>
</dbReference>
<evidence type="ECO:0000256" key="8">
    <source>
        <dbReference type="ARBA" id="ARBA00023224"/>
    </source>
</evidence>
<dbReference type="Proteomes" id="UP000245474">
    <property type="component" value="Unassembled WGS sequence"/>
</dbReference>
<evidence type="ECO:0000313" key="14">
    <source>
        <dbReference type="Proteomes" id="UP000245474"/>
    </source>
</evidence>
<comment type="caution">
    <text evidence="13">The sequence shown here is derived from an EMBL/GenBank/DDBJ whole genome shotgun (WGS) entry which is preliminary data.</text>
</comment>
<dbReference type="SMART" id="SM00283">
    <property type="entry name" value="MA"/>
    <property type="match status" value="1"/>
</dbReference>
<dbReference type="SUPFAM" id="SSF58104">
    <property type="entry name" value="Methyl-accepting chemotaxis protein (MCP) signaling domain"/>
    <property type="match status" value="1"/>
</dbReference>
<feature type="coiled-coil region" evidence="10">
    <location>
        <begin position="362"/>
        <end position="389"/>
    </location>
</feature>
<name>A0A2U2N4Y0_9GAMM</name>
<gene>
    <name evidence="13" type="ORF">DEM34_06415</name>
</gene>
<evidence type="ECO:0000256" key="10">
    <source>
        <dbReference type="SAM" id="Coils"/>
    </source>
</evidence>
<evidence type="ECO:0000256" key="7">
    <source>
        <dbReference type="ARBA" id="ARBA00023136"/>
    </source>
</evidence>
<evidence type="ECO:0000256" key="6">
    <source>
        <dbReference type="ARBA" id="ARBA00022989"/>
    </source>
</evidence>
<evidence type="ECO:0000256" key="3">
    <source>
        <dbReference type="ARBA" id="ARBA00022481"/>
    </source>
</evidence>
<keyword evidence="7 11" id="KW-0472">Membrane</keyword>
<comment type="subcellular location">
    <subcellularLocation>
        <location evidence="1">Cell membrane</location>
        <topology evidence="1">Multi-pass membrane protein</topology>
    </subcellularLocation>
</comment>
<keyword evidence="14" id="KW-1185">Reference proteome</keyword>
<proteinExistence type="predicted"/>
<organism evidence="13 14">
    <name type="scientific">Sediminicurvatus halobius</name>
    <dbReference type="NCBI Taxonomy" id="2182432"/>
    <lineage>
        <taxon>Bacteria</taxon>
        <taxon>Pseudomonadati</taxon>
        <taxon>Pseudomonadota</taxon>
        <taxon>Gammaproteobacteria</taxon>
        <taxon>Chromatiales</taxon>
        <taxon>Ectothiorhodospiraceae</taxon>
        <taxon>Sediminicurvatus</taxon>
    </lineage>
</organism>
<dbReference type="InterPro" id="IPR004089">
    <property type="entry name" value="MCPsignal_dom"/>
</dbReference>
<dbReference type="OrthoDB" id="5573670at2"/>
<keyword evidence="2" id="KW-1003">Cell membrane</keyword>
<dbReference type="GO" id="GO:0005886">
    <property type="term" value="C:plasma membrane"/>
    <property type="evidence" value="ECO:0007669"/>
    <property type="project" value="UniProtKB-SubCell"/>
</dbReference>
<dbReference type="PROSITE" id="PS50111">
    <property type="entry name" value="CHEMOTAXIS_TRANSDUC_2"/>
    <property type="match status" value="1"/>
</dbReference>
<evidence type="ECO:0000256" key="9">
    <source>
        <dbReference type="PROSITE-ProRule" id="PRU00284"/>
    </source>
</evidence>
<protein>
    <recommendedName>
        <fullName evidence="12">Methyl-accepting transducer domain-containing protein</fullName>
    </recommendedName>
</protein>
<evidence type="ECO:0000256" key="5">
    <source>
        <dbReference type="ARBA" id="ARBA00022692"/>
    </source>
</evidence>
<dbReference type="RefSeq" id="WP_109677401.1">
    <property type="nucleotide sequence ID" value="NZ_CP086615.1"/>
</dbReference>
<dbReference type="GO" id="GO:0006935">
    <property type="term" value="P:chemotaxis"/>
    <property type="evidence" value="ECO:0007669"/>
    <property type="project" value="UniProtKB-KW"/>
</dbReference>
<dbReference type="Gene3D" id="1.10.287.950">
    <property type="entry name" value="Methyl-accepting chemotaxis protein"/>
    <property type="match status" value="1"/>
</dbReference>
<dbReference type="AlphaFoldDB" id="A0A2U2N4Y0"/>
<keyword evidence="3" id="KW-0488">Methylation</keyword>
<reference evidence="13 14" key="1">
    <citation type="submission" date="2018-05" db="EMBL/GenBank/DDBJ databases">
        <title>Spiribacter halobius sp. nov., a moderately halophilic bacterium isolated from marine solar saltern.</title>
        <authorList>
            <person name="Zheng W.-S."/>
            <person name="Lu D.-C."/>
            <person name="Du Z.-J."/>
        </authorList>
    </citation>
    <scope>NUCLEOTIDE SEQUENCE [LARGE SCALE GENOMIC DNA]</scope>
    <source>
        <strain evidence="13 14">E85</strain>
    </source>
</reference>
<sequence length="399" mass="42224">MNALRSRRGIIAVTVAAVLAGLALALWQPGLGWLAVLLAAGGVGLGATLWPPAERVGPGSESRALEESLRGLLQDIDQSLNAEFESVAGDLAQIDELVRDAAATLQQSFNGVSELTAEQSRSAQAALSAHHEEGDAAVTSINDFVHETESLLSDYVELIVAMSRNGVETVNRVDDLVTEMDRIEALVGDLKGIAGQTDLLALNASIEAARAGEAGRGFAVVASEVRKLSIRANELNDDIGGAVGGMRQRVDQARATVSDTASQDMNRALEAKDRITGMMRELSELDQRVQARVSRLSELAAGIDGHIAEAVRSLQFEDISGQLIAGARAGVAGLDDYLAGVRGTLQQVAEAGDRGRDYASRLEDARAHLAEQRAARVQARAQARTVEQQSMDAGDVELF</sequence>
<evidence type="ECO:0000256" key="1">
    <source>
        <dbReference type="ARBA" id="ARBA00004651"/>
    </source>
</evidence>
<dbReference type="Pfam" id="PF00015">
    <property type="entry name" value="MCPsignal"/>
    <property type="match status" value="1"/>
</dbReference>